<dbReference type="EMBL" id="VSRR010031750">
    <property type="protein sequence ID" value="MPC70805.1"/>
    <property type="molecule type" value="Genomic_DNA"/>
</dbReference>
<sequence>MVTEAGAGQDEEDWASQCEVGSDARLIIRFTSYGKNRHEAAGHTSEDGEQCRQGAWQGRAWWRTKEDAA</sequence>
<protein>
    <submittedName>
        <fullName evidence="1">Uncharacterized protein</fullName>
    </submittedName>
</protein>
<evidence type="ECO:0000313" key="1">
    <source>
        <dbReference type="EMBL" id="MPC70805.1"/>
    </source>
</evidence>
<dbReference type="AlphaFoldDB" id="A0A5B7HMH0"/>
<organism evidence="1 2">
    <name type="scientific">Portunus trituberculatus</name>
    <name type="common">Swimming crab</name>
    <name type="synonym">Neptunus trituberculatus</name>
    <dbReference type="NCBI Taxonomy" id="210409"/>
    <lineage>
        <taxon>Eukaryota</taxon>
        <taxon>Metazoa</taxon>
        <taxon>Ecdysozoa</taxon>
        <taxon>Arthropoda</taxon>
        <taxon>Crustacea</taxon>
        <taxon>Multicrustacea</taxon>
        <taxon>Malacostraca</taxon>
        <taxon>Eumalacostraca</taxon>
        <taxon>Eucarida</taxon>
        <taxon>Decapoda</taxon>
        <taxon>Pleocyemata</taxon>
        <taxon>Brachyura</taxon>
        <taxon>Eubrachyura</taxon>
        <taxon>Portunoidea</taxon>
        <taxon>Portunidae</taxon>
        <taxon>Portuninae</taxon>
        <taxon>Portunus</taxon>
    </lineage>
</organism>
<comment type="caution">
    <text evidence="1">The sequence shown here is derived from an EMBL/GenBank/DDBJ whole genome shotgun (WGS) entry which is preliminary data.</text>
</comment>
<name>A0A5B7HMH0_PORTR</name>
<proteinExistence type="predicted"/>
<keyword evidence="2" id="KW-1185">Reference proteome</keyword>
<accession>A0A5B7HMH0</accession>
<gene>
    <name evidence="1" type="ORF">E2C01_065065</name>
</gene>
<evidence type="ECO:0000313" key="2">
    <source>
        <dbReference type="Proteomes" id="UP000324222"/>
    </source>
</evidence>
<dbReference type="Proteomes" id="UP000324222">
    <property type="component" value="Unassembled WGS sequence"/>
</dbReference>
<reference evidence="1 2" key="1">
    <citation type="submission" date="2019-05" db="EMBL/GenBank/DDBJ databases">
        <title>Another draft genome of Portunus trituberculatus and its Hox gene families provides insights of decapod evolution.</title>
        <authorList>
            <person name="Jeong J.-H."/>
            <person name="Song I."/>
            <person name="Kim S."/>
            <person name="Choi T."/>
            <person name="Kim D."/>
            <person name="Ryu S."/>
            <person name="Kim W."/>
        </authorList>
    </citation>
    <scope>NUCLEOTIDE SEQUENCE [LARGE SCALE GENOMIC DNA]</scope>
    <source>
        <tissue evidence="1">Muscle</tissue>
    </source>
</reference>